<sequence length="108" mass="11957">MHLPKFTIALFLSATCILVAAGGNILKFYCDHLGYSVGECVDSNVDYYYLHPARDVPTFALTCGSSLGKCCKSWIELQADKARVDKYVQDNCRPPTIPPSARKPSRNI</sequence>
<feature type="chain" id="PRO_5022700935" evidence="1">
    <location>
        <begin position="23"/>
        <end position="108"/>
    </location>
</feature>
<evidence type="ECO:0000313" key="2">
    <source>
        <dbReference type="EMBL" id="KAA1107025.1"/>
    </source>
</evidence>
<dbReference type="Proteomes" id="UP000325313">
    <property type="component" value="Unassembled WGS sequence"/>
</dbReference>
<comment type="caution">
    <text evidence="2">The sequence shown here is derived from an EMBL/GenBank/DDBJ whole genome shotgun (WGS) entry which is preliminary data.</text>
</comment>
<protein>
    <submittedName>
        <fullName evidence="2">Uncharacterized protein</fullName>
    </submittedName>
</protein>
<keyword evidence="1" id="KW-0732">Signal</keyword>
<name>A0A5B0Q1G3_PUCGR</name>
<dbReference type="EMBL" id="VDEP01000308">
    <property type="protein sequence ID" value="KAA1107025.1"/>
    <property type="molecule type" value="Genomic_DNA"/>
</dbReference>
<dbReference type="AlphaFoldDB" id="A0A5B0Q1G3"/>
<accession>A0A5B0Q1G3</accession>
<gene>
    <name evidence="2" type="ORF">PGTUg99_024756</name>
</gene>
<proteinExistence type="predicted"/>
<reference evidence="2 3" key="1">
    <citation type="submission" date="2019-05" db="EMBL/GenBank/DDBJ databases">
        <title>Emergence of the Ug99 lineage of the wheat stem rust pathogen through somatic hybridization.</title>
        <authorList>
            <person name="Li F."/>
            <person name="Upadhyaya N.M."/>
            <person name="Sperschneider J."/>
            <person name="Matny O."/>
            <person name="Nguyen-Phuc H."/>
            <person name="Mago R."/>
            <person name="Raley C."/>
            <person name="Miller M.E."/>
            <person name="Silverstein K.A.T."/>
            <person name="Henningsen E."/>
            <person name="Hirsch C.D."/>
            <person name="Visser B."/>
            <person name="Pretorius Z.A."/>
            <person name="Steffenson B.J."/>
            <person name="Schwessinger B."/>
            <person name="Dodds P.N."/>
            <person name="Figueroa M."/>
        </authorList>
    </citation>
    <scope>NUCLEOTIDE SEQUENCE [LARGE SCALE GENOMIC DNA]</scope>
    <source>
        <strain evidence="2 3">Ug99</strain>
    </source>
</reference>
<evidence type="ECO:0000256" key="1">
    <source>
        <dbReference type="SAM" id="SignalP"/>
    </source>
</evidence>
<evidence type="ECO:0000313" key="3">
    <source>
        <dbReference type="Proteomes" id="UP000325313"/>
    </source>
</evidence>
<feature type="signal peptide" evidence="1">
    <location>
        <begin position="1"/>
        <end position="22"/>
    </location>
</feature>
<organism evidence="2 3">
    <name type="scientific">Puccinia graminis f. sp. tritici</name>
    <dbReference type="NCBI Taxonomy" id="56615"/>
    <lineage>
        <taxon>Eukaryota</taxon>
        <taxon>Fungi</taxon>
        <taxon>Dikarya</taxon>
        <taxon>Basidiomycota</taxon>
        <taxon>Pucciniomycotina</taxon>
        <taxon>Pucciniomycetes</taxon>
        <taxon>Pucciniales</taxon>
        <taxon>Pucciniaceae</taxon>
        <taxon>Puccinia</taxon>
    </lineage>
</organism>